<dbReference type="PANTHER" id="PTHR11635">
    <property type="entry name" value="CAMP-DEPENDENT PROTEIN KINASE REGULATORY CHAIN"/>
    <property type="match status" value="1"/>
</dbReference>
<dbReference type="OrthoDB" id="5288872at2"/>
<feature type="domain" description="Cyclic nucleotide-binding" evidence="1">
    <location>
        <begin position="112"/>
        <end position="206"/>
    </location>
</feature>
<dbReference type="KEGG" id="bex:A11Q_1215"/>
<dbReference type="InterPro" id="IPR018488">
    <property type="entry name" value="cNMP-bd_CS"/>
</dbReference>
<dbReference type="Proteomes" id="UP000012040">
    <property type="component" value="Chromosome"/>
</dbReference>
<dbReference type="SMART" id="SM00100">
    <property type="entry name" value="cNMP"/>
    <property type="match status" value="2"/>
</dbReference>
<dbReference type="RefSeq" id="WP_015469921.1">
    <property type="nucleotide sequence ID" value="NC_020813.1"/>
</dbReference>
<dbReference type="GO" id="GO:0005952">
    <property type="term" value="C:cAMP-dependent protein kinase complex"/>
    <property type="evidence" value="ECO:0007669"/>
    <property type="project" value="InterPro"/>
</dbReference>
<dbReference type="STRING" id="1184267.A11Q_1215"/>
<dbReference type="PROSITE" id="PS50042">
    <property type="entry name" value="CNMP_BINDING_3"/>
    <property type="match status" value="2"/>
</dbReference>
<dbReference type="PATRIC" id="fig|1184267.3.peg.1230"/>
<evidence type="ECO:0000259" key="1">
    <source>
        <dbReference type="PROSITE" id="PS50042"/>
    </source>
</evidence>
<protein>
    <recommendedName>
        <fullName evidence="1">Cyclic nucleotide-binding domain-containing protein</fullName>
    </recommendedName>
</protein>
<dbReference type="PROSITE" id="PS00889">
    <property type="entry name" value="CNMP_BINDING_2"/>
    <property type="match status" value="1"/>
</dbReference>
<dbReference type="CDD" id="cd00038">
    <property type="entry name" value="CAP_ED"/>
    <property type="match status" value="2"/>
</dbReference>
<name>M4VBN1_9BACT</name>
<dbReference type="GO" id="GO:0005829">
    <property type="term" value="C:cytosol"/>
    <property type="evidence" value="ECO:0007669"/>
    <property type="project" value="TreeGrafter"/>
</dbReference>
<dbReference type="eggNOG" id="COG0664">
    <property type="taxonomic scope" value="Bacteria"/>
</dbReference>
<sequence length="360" mass="40279">MRIESEKIKLLGFDAAKIKGLKPDQAEMLKHMQASASVVDIVQAFYSQGRLISFLSLLDLLQVLLSIKAIANPAFYNYFLPQEDQRQISEAQIVTTVTGTQFDKNRLAHVPFLRSLNADLLNIFLQNSSVMQVPEGVVFCQEGADQRSLLVLLKGQASVYKRQADGKQKKLVVLNENSLFGEAAFFFGTPRSATVVADTACEILIIRYVPALYDGAIKTEKAQQLQWRIWAVHALLKSEIFSDLPQECFDALIFAGEMKSFTKDTVFCRQGDVGEVCYIIVQGRVQIIKDQKSVAHLEQGDCFGELALMVTGGKRTATVQAESDGIVLEIHRSHFYRLLAQNLLLACGFERVARKRNPQR</sequence>
<keyword evidence="3" id="KW-1185">Reference proteome</keyword>
<dbReference type="SUPFAM" id="SSF51206">
    <property type="entry name" value="cAMP-binding domain-like"/>
    <property type="match status" value="2"/>
</dbReference>
<evidence type="ECO:0000313" key="3">
    <source>
        <dbReference type="Proteomes" id="UP000012040"/>
    </source>
</evidence>
<accession>M4VBN1</accession>
<dbReference type="InterPro" id="IPR000595">
    <property type="entry name" value="cNMP-bd_dom"/>
</dbReference>
<dbReference type="Gene3D" id="2.60.120.10">
    <property type="entry name" value="Jelly Rolls"/>
    <property type="match status" value="2"/>
</dbReference>
<dbReference type="InterPro" id="IPR050503">
    <property type="entry name" value="cAMP-dep_PK_reg_su-like"/>
</dbReference>
<feature type="domain" description="Cyclic nucleotide-binding" evidence="1">
    <location>
        <begin position="240"/>
        <end position="339"/>
    </location>
</feature>
<evidence type="ECO:0000313" key="2">
    <source>
        <dbReference type="EMBL" id="AGH95431.1"/>
    </source>
</evidence>
<dbReference type="AlphaFoldDB" id="M4VBN1"/>
<dbReference type="InterPro" id="IPR018490">
    <property type="entry name" value="cNMP-bd_dom_sf"/>
</dbReference>
<proteinExistence type="predicted"/>
<dbReference type="PANTHER" id="PTHR11635:SF152">
    <property type="entry name" value="CAMP-DEPENDENT PROTEIN KINASE TYPE I REGULATORY SUBUNIT-RELATED"/>
    <property type="match status" value="1"/>
</dbReference>
<dbReference type="EMBL" id="CP003537">
    <property type="protein sequence ID" value="AGH95431.1"/>
    <property type="molecule type" value="Genomic_DNA"/>
</dbReference>
<organism evidence="2 3">
    <name type="scientific">Pseudobdellovibrio exovorus JSS</name>
    <dbReference type="NCBI Taxonomy" id="1184267"/>
    <lineage>
        <taxon>Bacteria</taxon>
        <taxon>Pseudomonadati</taxon>
        <taxon>Bdellovibrionota</taxon>
        <taxon>Bdellovibrionia</taxon>
        <taxon>Bdellovibrionales</taxon>
        <taxon>Pseudobdellovibrionaceae</taxon>
        <taxon>Pseudobdellovibrio</taxon>
    </lineage>
</organism>
<gene>
    <name evidence="2" type="ORF">A11Q_1215</name>
</gene>
<dbReference type="Pfam" id="PF00027">
    <property type="entry name" value="cNMP_binding"/>
    <property type="match status" value="2"/>
</dbReference>
<dbReference type="InterPro" id="IPR014710">
    <property type="entry name" value="RmlC-like_jellyroll"/>
</dbReference>
<dbReference type="HOGENOM" id="CLU_743277_0_0_7"/>
<reference evidence="2 3" key="1">
    <citation type="journal article" date="2013" name="ISME J.">
        <title>By their genes ye shall know them: genomic signatures of predatory bacteria.</title>
        <authorList>
            <person name="Pasternak Z."/>
            <person name="Pietrokovski S."/>
            <person name="Rotem O."/>
            <person name="Gophna U."/>
            <person name="Lurie-Weinberger M.N."/>
            <person name="Jurkevitch E."/>
        </authorList>
    </citation>
    <scope>NUCLEOTIDE SEQUENCE [LARGE SCALE GENOMIC DNA]</scope>
    <source>
        <strain evidence="2 3">JSS</strain>
    </source>
</reference>